<dbReference type="RefSeq" id="YP_009142791.1">
    <property type="nucleotide sequence ID" value="NC_027199.1"/>
</dbReference>
<organism evidence="2 3">
    <name type="scientific">Bovine nidovirus TCH5</name>
    <dbReference type="NCBI Taxonomy" id="1631554"/>
    <lineage>
        <taxon>Viruses</taxon>
        <taxon>Riboviria</taxon>
        <taxon>Orthornavirae</taxon>
        <taxon>Pisuviricota</taxon>
        <taxon>Pisoniviricetes</taxon>
        <taxon>Nidovirales</taxon>
        <taxon>Tornidovirineae</taxon>
        <taxon>Tobaniviridae</taxon>
        <taxon>Remotovirinae</taxon>
        <taxon>Bostovirus</taxon>
        <taxon>Bosnitovirus</taxon>
        <taxon>Bostovirus bovis</taxon>
        <taxon>Bovine nidovirus 1</taxon>
    </lineage>
</organism>
<feature type="compositionally biased region" description="Low complexity" evidence="1">
    <location>
        <begin position="76"/>
        <end position="87"/>
    </location>
</feature>
<name>A0A0F6PMY5_9NIDO</name>
<dbReference type="GeneID" id="24420533"/>
<accession>A0A0F6PMY5</accession>
<feature type="region of interest" description="Disordered" evidence="1">
    <location>
        <begin position="1"/>
        <end position="95"/>
    </location>
</feature>
<dbReference type="EMBL" id="KM589359">
    <property type="protein sequence ID" value="AJW66854.1"/>
    <property type="molecule type" value="Genomic_RNA"/>
</dbReference>
<sequence>MIFMCTNKRVGKMSNGRGNFRRSQSVPKQFKPNMQRQRSRSRERRVRFDRNTRFNDNGRQYRKEQRFGRNSRYQRRQQQQYQQSRRNGPSTGVGRKLVLRTMVQQNRYHYYTELAAGDVRNEADRRALFVLAQEIKNAVIQGAGTLSASEDTVDYHVQFQPRSVILSGTFSTGGQSEA</sequence>
<reference evidence="2 3" key="1">
    <citation type="journal article" date="2015" name="J. Gen. Virol.">
        <title>Discovery of a novel nidovirus in cattle with respiratory disease.</title>
        <authorList>
            <person name="Tokarz R."/>
            <person name="Sameroff S."/>
            <person name="Hesse R.A."/>
            <person name="Hause B.M."/>
            <person name="Desai A."/>
            <person name="Jain K."/>
            <person name="Lipkin W.I."/>
        </authorList>
    </citation>
    <scope>NUCLEOTIDE SEQUENCE [LARGE SCALE GENOMIC DNA]</scope>
    <source>
        <strain evidence="2">TCH5</strain>
    </source>
</reference>
<evidence type="ECO:0000313" key="3">
    <source>
        <dbReference type="Proteomes" id="UP000203497"/>
    </source>
</evidence>
<keyword evidence="3" id="KW-1185">Reference proteome</keyword>
<evidence type="ECO:0000313" key="2">
    <source>
        <dbReference type="EMBL" id="AJW66854.1"/>
    </source>
</evidence>
<feature type="compositionally biased region" description="Polar residues" evidence="1">
    <location>
        <begin position="21"/>
        <end position="35"/>
    </location>
</feature>
<dbReference type="Proteomes" id="UP000203497">
    <property type="component" value="Segment"/>
</dbReference>
<protein>
    <submittedName>
        <fullName evidence="2">N</fullName>
    </submittedName>
</protein>
<proteinExistence type="predicted"/>
<dbReference type="KEGG" id="vg:24420533"/>
<evidence type="ECO:0000256" key="1">
    <source>
        <dbReference type="SAM" id="MobiDB-lite"/>
    </source>
</evidence>